<dbReference type="Gene3D" id="1.25.40.10">
    <property type="entry name" value="Tetratricopeptide repeat domain"/>
    <property type="match status" value="1"/>
</dbReference>
<evidence type="ECO:0000313" key="3">
    <source>
        <dbReference type="Proteomes" id="UP000269721"/>
    </source>
</evidence>
<feature type="region of interest" description="Disordered" evidence="1">
    <location>
        <begin position="43"/>
        <end position="95"/>
    </location>
</feature>
<organism evidence="2 3">
    <name type="scientific">Blyttiomyces helicus</name>
    <dbReference type="NCBI Taxonomy" id="388810"/>
    <lineage>
        <taxon>Eukaryota</taxon>
        <taxon>Fungi</taxon>
        <taxon>Fungi incertae sedis</taxon>
        <taxon>Chytridiomycota</taxon>
        <taxon>Chytridiomycota incertae sedis</taxon>
        <taxon>Chytridiomycetes</taxon>
        <taxon>Chytridiomycetes incertae sedis</taxon>
        <taxon>Blyttiomyces</taxon>
    </lineage>
</organism>
<dbReference type="Proteomes" id="UP000269721">
    <property type="component" value="Unassembled WGS sequence"/>
</dbReference>
<dbReference type="InterPro" id="IPR011990">
    <property type="entry name" value="TPR-like_helical_dom_sf"/>
</dbReference>
<keyword evidence="3" id="KW-1185">Reference proteome</keyword>
<reference evidence="3" key="1">
    <citation type="journal article" date="2018" name="Nat. Microbiol.">
        <title>Leveraging single-cell genomics to expand the fungal tree of life.</title>
        <authorList>
            <person name="Ahrendt S.R."/>
            <person name="Quandt C.A."/>
            <person name="Ciobanu D."/>
            <person name="Clum A."/>
            <person name="Salamov A."/>
            <person name="Andreopoulos B."/>
            <person name="Cheng J.F."/>
            <person name="Woyke T."/>
            <person name="Pelin A."/>
            <person name="Henrissat B."/>
            <person name="Reynolds N.K."/>
            <person name="Benny G.L."/>
            <person name="Smith M.E."/>
            <person name="James T.Y."/>
            <person name="Grigoriev I.V."/>
        </authorList>
    </citation>
    <scope>NUCLEOTIDE SEQUENCE [LARGE SCALE GENOMIC DNA]</scope>
</reference>
<name>A0A4P9WID8_9FUNG</name>
<protein>
    <recommendedName>
        <fullName evidence="4">Pentacotripeptide-repeat region of PRORP domain-containing protein</fullName>
    </recommendedName>
</protein>
<proteinExistence type="predicted"/>
<gene>
    <name evidence="2" type="ORF">BDK51DRAFT_49711</name>
</gene>
<evidence type="ECO:0000313" key="2">
    <source>
        <dbReference type="EMBL" id="RKO92182.1"/>
    </source>
</evidence>
<evidence type="ECO:0008006" key="4">
    <source>
        <dbReference type="Google" id="ProtNLM"/>
    </source>
</evidence>
<dbReference type="AlphaFoldDB" id="A0A4P9WID8"/>
<feature type="compositionally biased region" description="Polar residues" evidence="1">
    <location>
        <begin position="43"/>
        <end position="53"/>
    </location>
</feature>
<accession>A0A4P9WID8</accession>
<evidence type="ECO:0000256" key="1">
    <source>
        <dbReference type="SAM" id="MobiDB-lite"/>
    </source>
</evidence>
<dbReference type="EMBL" id="KZ994742">
    <property type="protein sequence ID" value="RKO92182.1"/>
    <property type="molecule type" value="Genomic_DNA"/>
</dbReference>
<sequence length="423" mass="46067">MNWLAAKSFAAPFRTDDLNTMFPQASKAVAISSRRFARPLASTPSLLSRQKTSAPPAPPAAAPRTRHVPDPFGDQPGHHGPVPALTRQRHEPPAAPPARILRADTFRAAVAAKDHGRLLGLFWEMAKQNPALLSSLTAGGEARVQALDAVLRVVDKTRAAGGSAGFGDADTRRAMLRVCEQGPCEPARLRRVVEELEVMCGGMQVVDRETRITIMRAFSCVGDFGEAARRFRDLIGEREGIGFRNALLDALCRTNAEATIIATFESIKASGTPPDLETYRHVVGFYMRRRQHDRVVELWDECIARGIDQANAVRAMGVNAALAMLEVGKTDQFDSIVGVVVQDKESGDLRGLPIIAAERLGNVEQVWNLLPEPLEGRRVAPAAWRALARVVGPISAPSVLTSESDETETAITARESIERRRRA</sequence>